<gene>
    <name evidence="1" type="ORF">L1987_61789</name>
</gene>
<dbReference type="EMBL" id="CM042038">
    <property type="protein sequence ID" value="KAI3730617.1"/>
    <property type="molecule type" value="Genomic_DNA"/>
</dbReference>
<keyword evidence="2" id="KW-1185">Reference proteome</keyword>
<name>A0ACB9C8X2_9ASTR</name>
<dbReference type="Proteomes" id="UP001056120">
    <property type="component" value="Linkage Group LG21"/>
</dbReference>
<reference evidence="1 2" key="2">
    <citation type="journal article" date="2022" name="Mol. Ecol. Resour.">
        <title>The genomes of chicory, endive, great burdock and yacon provide insights into Asteraceae paleo-polyploidization history and plant inulin production.</title>
        <authorList>
            <person name="Fan W."/>
            <person name="Wang S."/>
            <person name="Wang H."/>
            <person name="Wang A."/>
            <person name="Jiang F."/>
            <person name="Liu H."/>
            <person name="Zhao H."/>
            <person name="Xu D."/>
            <person name="Zhang Y."/>
        </authorList>
    </citation>
    <scope>NUCLEOTIDE SEQUENCE [LARGE SCALE GENOMIC DNA]</scope>
    <source>
        <strain evidence="2">cv. Yunnan</strain>
        <tissue evidence="1">Leaves</tissue>
    </source>
</reference>
<proteinExistence type="predicted"/>
<comment type="caution">
    <text evidence="1">The sequence shown here is derived from an EMBL/GenBank/DDBJ whole genome shotgun (WGS) entry which is preliminary data.</text>
</comment>
<evidence type="ECO:0000313" key="2">
    <source>
        <dbReference type="Proteomes" id="UP001056120"/>
    </source>
</evidence>
<reference evidence="2" key="1">
    <citation type="journal article" date="2022" name="Mol. Ecol. Resour.">
        <title>The genomes of chicory, endive, great burdock and yacon provide insights into Asteraceae palaeo-polyploidization history and plant inulin production.</title>
        <authorList>
            <person name="Fan W."/>
            <person name="Wang S."/>
            <person name="Wang H."/>
            <person name="Wang A."/>
            <person name="Jiang F."/>
            <person name="Liu H."/>
            <person name="Zhao H."/>
            <person name="Xu D."/>
            <person name="Zhang Y."/>
        </authorList>
    </citation>
    <scope>NUCLEOTIDE SEQUENCE [LARGE SCALE GENOMIC DNA]</scope>
    <source>
        <strain evidence="2">cv. Yunnan</strain>
    </source>
</reference>
<accession>A0ACB9C8X2</accession>
<sequence length="89" mass="9894">MSIIFTGKRLLAHWVTYGLLFNLLLGYYKASRCWTSTVFLSLQNAKLTCKSDAPNLITKVRHGGIPAPVTVSRFFTASTQSEKAAIQRS</sequence>
<organism evidence="1 2">
    <name type="scientific">Smallanthus sonchifolius</name>
    <dbReference type="NCBI Taxonomy" id="185202"/>
    <lineage>
        <taxon>Eukaryota</taxon>
        <taxon>Viridiplantae</taxon>
        <taxon>Streptophyta</taxon>
        <taxon>Embryophyta</taxon>
        <taxon>Tracheophyta</taxon>
        <taxon>Spermatophyta</taxon>
        <taxon>Magnoliopsida</taxon>
        <taxon>eudicotyledons</taxon>
        <taxon>Gunneridae</taxon>
        <taxon>Pentapetalae</taxon>
        <taxon>asterids</taxon>
        <taxon>campanulids</taxon>
        <taxon>Asterales</taxon>
        <taxon>Asteraceae</taxon>
        <taxon>Asteroideae</taxon>
        <taxon>Heliantheae alliance</taxon>
        <taxon>Millerieae</taxon>
        <taxon>Smallanthus</taxon>
    </lineage>
</organism>
<protein>
    <submittedName>
        <fullName evidence="1">Uncharacterized protein</fullName>
    </submittedName>
</protein>
<evidence type="ECO:0000313" key="1">
    <source>
        <dbReference type="EMBL" id="KAI3730617.1"/>
    </source>
</evidence>